<sequence length="195" mass="21400">MAQEQGIAKVDLTYIFKAVMMGNSLYSDNWEKGVLYLTNLNLWFSEGGGWVTIPLPNITMVGREVTDSIRMKTQKSIGTTHVLIIDYLQPSNVVQGASASSVALLAGNEAVVSTLKAYLQPMCGTPPKKQSLSDIDKKLLYMLYTGVNDMQKLAFFTGADSQTLAESFKSLRDQGLCDNSGTLTEQGQKQIQELM</sequence>
<evidence type="ECO:0000313" key="2">
    <source>
        <dbReference type="Proteomes" id="UP000297295"/>
    </source>
</evidence>
<protein>
    <submittedName>
        <fullName evidence="1">Uncharacterized protein</fullName>
    </submittedName>
</protein>
<name>A0A4E0PV37_9EURY</name>
<dbReference type="EMBL" id="PGGK01000015">
    <property type="protein sequence ID" value="TGC07467.1"/>
    <property type="molecule type" value="Genomic_DNA"/>
</dbReference>
<evidence type="ECO:0000313" key="1">
    <source>
        <dbReference type="EMBL" id="TGC07467.1"/>
    </source>
</evidence>
<gene>
    <name evidence="1" type="ORF">CUN85_11270</name>
</gene>
<dbReference type="RefSeq" id="WP_135390404.1">
    <property type="nucleotide sequence ID" value="NZ_PGGK01000015.1"/>
</dbReference>
<proteinExistence type="predicted"/>
<dbReference type="Proteomes" id="UP000297295">
    <property type="component" value="Unassembled WGS sequence"/>
</dbReference>
<dbReference type="AlphaFoldDB" id="A0A4E0PV37"/>
<comment type="caution">
    <text evidence="1">The sequence shown here is derived from an EMBL/GenBank/DDBJ whole genome shotgun (WGS) entry which is preliminary data.</text>
</comment>
<accession>A0A4E0PV37</accession>
<reference evidence="1 2" key="1">
    <citation type="submission" date="2017-11" db="EMBL/GenBank/DDBJ databases">
        <title>Isolation and Characterization of Methanogenic Archaea from Saline Meromictic Lake at Siberia.</title>
        <authorList>
            <person name="Shen Y."/>
            <person name="Huang H.-H."/>
            <person name="Lai M.-C."/>
            <person name="Chen S.-C."/>
        </authorList>
    </citation>
    <scope>NUCLEOTIDE SEQUENCE [LARGE SCALE GENOMIC DNA]</scope>
    <source>
        <strain evidence="1 2">SY-01</strain>
    </source>
</reference>
<keyword evidence="2" id="KW-1185">Reference proteome</keyword>
<dbReference type="OrthoDB" id="124012at2157"/>
<organism evidence="1 2">
    <name type="scientific">Methanolobus halotolerans</name>
    <dbReference type="NCBI Taxonomy" id="2052935"/>
    <lineage>
        <taxon>Archaea</taxon>
        <taxon>Methanobacteriati</taxon>
        <taxon>Methanobacteriota</taxon>
        <taxon>Stenosarchaea group</taxon>
        <taxon>Methanomicrobia</taxon>
        <taxon>Methanosarcinales</taxon>
        <taxon>Methanosarcinaceae</taxon>
        <taxon>Methanolobus</taxon>
    </lineage>
</organism>